<gene>
    <name evidence="1" type="ORF">DEA37_0009886</name>
</gene>
<dbReference type="EMBL" id="QNGE01005990">
    <property type="protein sequence ID" value="KAA3671694.1"/>
    <property type="molecule type" value="Genomic_DNA"/>
</dbReference>
<evidence type="ECO:0000313" key="1">
    <source>
        <dbReference type="EMBL" id="KAA3671694.1"/>
    </source>
</evidence>
<comment type="caution">
    <text evidence="1">The sequence shown here is derived from an EMBL/GenBank/DDBJ whole genome shotgun (WGS) entry which is preliminary data.</text>
</comment>
<reference evidence="1 2" key="1">
    <citation type="journal article" date="2019" name="Gigascience">
        <title>Whole-genome sequence of the oriental lung fluke Paragonimus westermani.</title>
        <authorList>
            <person name="Oey H."/>
            <person name="Zakrzewski M."/>
            <person name="Narain K."/>
            <person name="Devi K.R."/>
            <person name="Agatsuma T."/>
            <person name="Nawaratna S."/>
            <person name="Gobert G.N."/>
            <person name="Jones M.K."/>
            <person name="Ragan M.A."/>
            <person name="McManus D.P."/>
            <person name="Krause L."/>
        </authorList>
    </citation>
    <scope>NUCLEOTIDE SEQUENCE [LARGE SCALE GENOMIC DNA]</scope>
    <source>
        <strain evidence="1 2">IND2009</strain>
    </source>
</reference>
<dbReference type="AlphaFoldDB" id="A0A5J4N818"/>
<proteinExistence type="predicted"/>
<evidence type="ECO:0000313" key="2">
    <source>
        <dbReference type="Proteomes" id="UP000324629"/>
    </source>
</evidence>
<accession>A0A5J4N818</accession>
<sequence>MVIARDLRTPVDSTLPLTAVNNLPSSEYVKKLLHDLQRAYQLARNVLFGCQQHQLDYYDRTAHGASLQPVSSMHLHSPAPPAGKSPKLHKAWSGPYIVQQVRSNTTCRIRGPGQLGMHSFTVHFNNLKPATQGVTVSPSLNRDFMDT</sequence>
<name>A0A5J4N818_9TREM</name>
<protein>
    <submittedName>
        <fullName evidence="1">Uncharacterized protein</fullName>
    </submittedName>
</protein>
<keyword evidence="2" id="KW-1185">Reference proteome</keyword>
<dbReference type="Proteomes" id="UP000324629">
    <property type="component" value="Unassembled WGS sequence"/>
</dbReference>
<organism evidence="1 2">
    <name type="scientific">Paragonimus westermani</name>
    <dbReference type="NCBI Taxonomy" id="34504"/>
    <lineage>
        <taxon>Eukaryota</taxon>
        <taxon>Metazoa</taxon>
        <taxon>Spiralia</taxon>
        <taxon>Lophotrochozoa</taxon>
        <taxon>Platyhelminthes</taxon>
        <taxon>Trematoda</taxon>
        <taxon>Digenea</taxon>
        <taxon>Plagiorchiida</taxon>
        <taxon>Troglotremata</taxon>
        <taxon>Troglotrematidae</taxon>
        <taxon>Paragonimus</taxon>
    </lineage>
</organism>